<proteinExistence type="predicted"/>
<reference evidence="2" key="1">
    <citation type="journal article" date="2010" name="Nat. Biotechnol.">
        <title>Draft genome sequence of the oilseed species Ricinus communis.</title>
        <authorList>
            <person name="Chan A.P."/>
            <person name="Crabtree J."/>
            <person name="Zhao Q."/>
            <person name="Lorenzi H."/>
            <person name="Orvis J."/>
            <person name="Puiu D."/>
            <person name="Melake-Berhan A."/>
            <person name="Jones K.M."/>
            <person name="Redman J."/>
            <person name="Chen G."/>
            <person name="Cahoon E.B."/>
            <person name="Gedil M."/>
            <person name="Stanke M."/>
            <person name="Haas B.J."/>
            <person name="Wortman J.R."/>
            <person name="Fraser-Liggett C.M."/>
            <person name="Ravel J."/>
            <person name="Rabinowicz P.D."/>
        </authorList>
    </citation>
    <scope>NUCLEOTIDE SEQUENCE [LARGE SCALE GENOMIC DNA]</scope>
    <source>
        <strain evidence="2">cv. Hale</strain>
    </source>
</reference>
<dbReference type="Gene3D" id="1.50.10.20">
    <property type="match status" value="1"/>
</dbReference>
<dbReference type="STRING" id="3988.B9SP92"/>
<evidence type="ECO:0000313" key="1">
    <source>
        <dbReference type="EMBL" id="EEF34563.1"/>
    </source>
</evidence>
<organism evidence="1 2">
    <name type="scientific">Ricinus communis</name>
    <name type="common">Castor bean</name>
    <dbReference type="NCBI Taxonomy" id="3988"/>
    <lineage>
        <taxon>Eukaryota</taxon>
        <taxon>Viridiplantae</taxon>
        <taxon>Streptophyta</taxon>
        <taxon>Embryophyta</taxon>
        <taxon>Tracheophyta</taxon>
        <taxon>Spermatophyta</taxon>
        <taxon>Magnoliopsida</taxon>
        <taxon>eudicotyledons</taxon>
        <taxon>Gunneridae</taxon>
        <taxon>Pentapetalae</taxon>
        <taxon>rosids</taxon>
        <taxon>fabids</taxon>
        <taxon>Malpighiales</taxon>
        <taxon>Euphorbiaceae</taxon>
        <taxon>Acalyphoideae</taxon>
        <taxon>Acalypheae</taxon>
        <taxon>Ricinus</taxon>
    </lineage>
</organism>
<keyword evidence="2" id="KW-1185">Reference proteome</keyword>
<dbReference type="AlphaFoldDB" id="B9SP92"/>
<evidence type="ECO:0000313" key="2">
    <source>
        <dbReference type="Proteomes" id="UP000008311"/>
    </source>
</evidence>
<dbReference type="EMBL" id="EQ974064">
    <property type="protein sequence ID" value="EEF34563.1"/>
    <property type="molecule type" value="Genomic_DNA"/>
</dbReference>
<protein>
    <recommendedName>
        <fullName evidence="3">Squalene cyclase N-terminal domain-containing protein</fullName>
    </recommendedName>
</protein>
<dbReference type="Proteomes" id="UP000008311">
    <property type="component" value="Unassembled WGS sequence"/>
</dbReference>
<dbReference type="SUPFAM" id="SSF81853">
    <property type="entry name" value="Family 10 polysaccharide lyase"/>
    <property type="match status" value="1"/>
</dbReference>
<sequence length="80" mass="8860">MTGYVECTALLYPGHRRKETEACIAKAMGFIESTQQPDGSWKSLRFLTRIAQPITPIIGILFLFGPLESISTMSVSTKSH</sequence>
<accession>B9SP92</accession>
<dbReference type="InParanoid" id="B9SP92"/>
<gene>
    <name evidence="1" type="ORF">RCOM_0588310</name>
</gene>
<evidence type="ECO:0008006" key="3">
    <source>
        <dbReference type="Google" id="ProtNLM"/>
    </source>
</evidence>
<name>B9SP92_RICCO</name>